<sequence length="522" mass="59540">MLLLLWTITPCHAQIPAIEKSAPVDVTFTSWNRLLQLKNGNTHYFSAGMRGMEVNVYDATRKIVAKQVIKSKYLKHRKMKRVFVAGLYEIGGQPVLFYWQAEKSKPVMYRMRFDAGNGSLVQEERIGDMPEIKLMRRDGSDIYVEKDPATDNYAIIFFNGNTTKITQRVRVIHYNGSHNVINAAYCTLPEDHDHQRYIGAVVDGDKRVFLASFAFNRDAKESSPVYISRLGVGDAAFFTKRLALGQEMGRTASVMHYDRQTNAIRLLSAKLSSAKYPFGTPTFYYRAFLCYIDAEHLGLKSEKPILNKKVNAYAMTTLGAEQGFAGVPQQMIMNADMSITLLSEEITQTIVRTRSTYNEYSVLGTMVISELDAEGNETDGYMIRKKQECDGLVESMYMADRTRGKWYMKQGGDEHSSFAYIRTEKGKYIIFNDNRKNFDREEDDAKRKMARGLHQFEAACYKIDEGGVKRSYLFGDPEKTDARHVVMITSAHQHPTTGVYATLLREYTDKGEAVRVAWLRFP</sequence>
<reference evidence="2" key="1">
    <citation type="journal article" date="2019" name="Int. J. Syst. Evol. Microbiol.">
        <title>The Global Catalogue of Microorganisms (GCM) 10K type strain sequencing project: providing services to taxonomists for standard genome sequencing and annotation.</title>
        <authorList>
            <consortium name="The Broad Institute Genomics Platform"/>
            <consortium name="The Broad Institute Genome Sequencing Center for Infectious Disease"/>
            <person name="Wu L."/>
            <person name="Ma J."/>
        </authorList>
    </citation>
    <scope>NUCLEOTIDE SEQUENCE [LARGE SCALE GENOMIC DNA]</scope>
    <source>
        <strain evidence="2">JCM 32105</strain>
    </source>
</reference>
<proteinExistence type="predicted"/>
<organism evidence="1 2">
    <name type="scientific">Nemorincola caseinilytica</name>
    <dbReference type="NCBI Taxonomy" id="2054315"/>
    <lineage>
        <taxon>Bacteria</taxon>
        <taxon>Pseudomonadati</taxon>
        <taxon>Bacteroidota</taxon>
        <taxon>Chitinophagia</taxon>
        <taxon>Chitinophagales</taxon>
        <taxon>Chitinophagaceae</taxon>
        <taxon>Nemorincola</taxon>
    </lineage>
</organism>
<dbReference type="EMBL" id="BAABFA010000014">
    <property type="protein sequence ID" value="GAA4466709.1"/>
    <property type="molecule type" value="Genomic_DNA"/>
</dbReference>
<accession>A0ABP8NK24</accession>
<gene>
    <name evidence="1" type="ORF">GCM10023093_21210</name>
</gene>
<evidence type="ECO:0000313" key="1">
    <source>
        <dbReference type="EMBL" id="GAA4466709.1"/>
    </source>
</evidence>
<comment type="caution">
    <text evidence="1">The sequence shown here is derived from an EMBL/GenBank/DDBJ whole genome shotgun (WGS) entry which is preliminary data.</text>
</comment>
<keyword evidence="2" id="KW-1185">Reference proteome</keyword>
<name>A0ABP8NK24_9BACT</name>
<protein>
    <submittedName>
        <fullName evidence="1">Uncharacterized protein</fullName>
    </submittedName>
</protein>
<evidence type="ECO:0000313" key="2">
    <source>
        <dbReference type="Proteomes" id="UP001500067"/>
    </source>
</evidence>
<dbReference type="Proteomes" id="UP001500067">
    <property type="component" value="Unassembled WGS sequence"/>
</dbReference>